<dbReference type="InterPro" id="IPR049551">
    <property type="entry name" value="PKS_DH_C"/>
</dbReference>
<evidence type="ECO:0000256" key="3">
    <source>
        <dbReference type="ARBA" id="ARBA00022679"/>
    </source>
</evidence>
<evidence type="ECO:0000256" key="5">
    <source>
        <dbReference type="ARBA" id="ARBA00023268"/>
    </source>
</evidence>
<dbReference type="SUPFAM" id="SSF47336">
    <property type="entry name" value="ACP-like"/>
    <property type="match status" value="1"/>
</dbReference>
<dbReference type="SMART" id="SM00827">
    <property type="entry name" value="PKS_AT"/>
    <property type="match status" value="1"/>
</dbReference>
<dbReference type="Gene3D" id="3.30.559.10">
    <property type="entry name" value="Chloramphenicol acetyltransferase-like domain"/>
    <property type="match status" value="1"/>
</dbReference>
<dbReference type="Gene3D" id="3.40.366.10">
    <property type="entry name" value="Malonyl-Coenzyme A Acyl Carrier Protein, domain 2"/>
    <property type="match status" value="1"/>
</dbReference>
<evidence type="ECO:0000256" key="4">
    <source>
        <dbReference type="ARBA" id="ARBA00023002"/>
    </source>
</evidence>
<dbReference type="InterPro" id="IPR006162">
    <property type="entry name" value="Ppantetheine_attach_site"/>
</dbReference>
<dbReference type="PROSITE" id="PS50075">
    <property type="entry name" value="CARRIER"/>
    <property type="match status" value="1"/>
</dbReference>
<dbReference type="SUPFAM" id="SSF52151">
    <property type="entry name" value="FabD/lysophospholipase-like"/>
    <property type="match status" value="1"/>
</dbReference>
<dbReference type="SUPFAM" id="SSF55048">
    <property type="entry name" value="Probable ACP-binding domain of malonyl-CoA ACP transacylase"/>
    <property type="match status" value="1"/>
</dbReference>
<dbReference type="Pfam" id="PF08659">
    <property type="entry name" value="KR"/>
    <property type="match status" value="1"/>
</dbReference>
<dbReference type="Gene3D" id="3.40.50.720">
    <property type="entry name" value="NAD(P)-binding Rossmann-like Domain"/>
    <property type="match status" value="1"/>
</dbReference>
<dbReference type="CDD" id="cd00833">
    <property type="entry name" value="PKS"/>
    <property type="match status" value="1"/>
</dbReference>
<feature type="domain" description="PKS/mFAS DH" evidence="9">
    <location>
        <begin position="926"/>
        <end position="1233"/>
    </location>
</feature>
<evidence type="ECO:0000256" key="1">
    <source>
        <dbReference type="ARBA" id="ARBA00022450"/>
    </source>
</evidence>
<keyword evidence="4" id="KW-0560">Oxidoreductase</keyword>
<dbReference type="SUPFAM" id="SSF53901">
    <property type="entry name" value="Thiolase-like"/>
    <property type="match status" value="1"/>
</dbReference>
<dbReference type="SMART" id="SM00822">
    <property type="entry name" value="PKS_KR"/>
    <property type="match status" value="1"/>
</dbReference>
<dbReference type="GO" id="GO:0044550">
    <property type="term" value="P:secondary metabolite biosynthetic process"/>
    <property type="evidence" value="ECO:0007669"/>
    <property type="project" value="UniProtKB-ARBA"/>
</dbReference>
<dbReference type="InterPro" id="IPR014043">
    <property type="entry name" value="Acyl_transferase_dom"/>
</dbReference>
<dbReference type="SMART" id="SM00823">
    <property type="entry name" value="PKS_PP"/>
    <property type="match status" value="1"/>
</dbReference>
<dbReference type="SMART" id="SM00825">
    <property type="entry name" value="PKS_KS"/>
    <property type="match status" value="1"/>
</dbReference>
<dbReference type="GO" id="GO:0031177">
    <property type="term" value="F:phosphopantetheine binding"/>
    <property type="evidence" value="ECO:0007669"/>
    <property type="project" value="InterPro"/>
</dbReference>
<evidence type="ECO:0000256" key="2">
    <source>
        <dbReference type="ARBA" id="ARBA00022553"/>
    </source>
</evidence>
<name>A0A8U0ATW2_PESTX</name>
<dbReference type="InterPro" id="IPR013968">
    <property type="entry name" value="PKS_KR"/>
</dbReference>
<dbReference type="InterPro" id="IPR036291">
    <property type="entry name" value="NAD(P)-bd_dom_sf"/>
</dbReference>
<reference evidence="10" key="1">
    <citation type="submission" date="2020-12" db="EMBL/GenBank/DDBJ databases">
        <authorList>
            <person name="Li J."/>
            <person name="Zhen H."/>
            <person name="Chen Y."/>
            <person name="Liu L."/>
        </authorList>
    </citation>
    <scope>NUCLEOTIDE SEQUENCE</scope>
</reference>
<keyword evidence="3" id="KW-0808">Transferase</keyword>
<evidence type="ECO:0008006" key="11">
    <source>
        <dbReference type="Google" id="ProtNLM"/>
    </source>
</evidence>
<dbReference type="InterPro" id="IPR020807">
    <property type="entry name" value="PKS_DH"/>
</dbReference>
<dbReference type="PROSITE" id="PS00012">
    <property type="entry name" value="PHOSPHOPANTETHEINE"/>
    <property type="match status" value="1"/>
</dbReference>
<dbReference type="SUPFAM" id="SSF52777">
    <property type="entry name" value="CoA-dependent acyltransferases"/>
    <property type="match status" value="2"/>
</dbReference>
<feature type="domain" description="Ketosynthase family 3 (KS3)" evidence="8">
    <location>
        <begin position="9"/>
        <end position="435"/>
    </location>
</feature>
<feature type="region of interest" description="N-terminal hotdog fold" evidence="6">
    <location>
        <begin position="926"/>
        <end position="1058"/>
    </location>
</feature>
<dbReference type="GO" id="GO:0016491">
    <property type="term" value="F:oxidoreductase activity"/>
    <property type="evidence" value="ECO:0007669"/>
    <property type="project" value="UniProtKB-KW"/>
</dbReference>
<evidence type="ECO:0000259" key="8">
    <source>
        <dbReference type="PROSITE" id="PS52004"/>
    </source>
</evidence>
<dbReference type="Gene3D" id="3.40.47.10">
    <property type="match status" value="1"/>
</dbReference>
<feature type="active site" description="Proton acceptor; for dehydratase activity" evidence="6">
    <location>
        <position position="958"/>
    </location>
</feature>
<dbReference type="InterPro" id="IPR057326">
    <property type="entry name" value="KR_dom"/>
</dbReference>
<dbReference type="Gene3D" id="3.30.559.70">
    <property type="entry name" value="Choline/Carnitine o-acyltransferase, domain 2"/>
    <property type="match status" value="1"/>
</dbReference>
<dbReference type="SMART" id="SM00826">
    <property type="entry name" value="PKS_DH"/>
    <property type="match status" value="1"/>
</dbReference>
<dbReference type="PROSITE" id="PS51257">
    <property type="entry name" value="PROKAR_LIPOPROTEIN"/>
    <property type="match status" value="1"/>
</dbReference>
<evidence type="ECO:0000313" key="10">
    <source>
        <dbReference type="EMBL" id="UPN67564.1"/>
    </source>
</evidence>
<feature type="domain" description="Carrier" evidence="7">
    <location>
        <begin position="1989"/>
        <end position="2064"/>
    </location>
</feature>
<dbReference type="Pfam" id="PF00755">
    <property type="entry name" value="Carn_acyltransf"/>
    <property type="match status" value="1"/>
</dbReference>
<dbReference type="CDD" id="cd05274">
    <property type="entry name" value="KR_FAS_SDR_x"/>
    <property type="match status" value="1"/>
</dbReference>
<evidence type="ECO:0000259" key="7">
    <source>
        <dbReference type="PROSITE" id="PS50075"/>
    </source>
</evidence>
<dbReference type="SUPFAM" id="SSF51735">
    <property type="entry name" value="NAD(P)-binding Rossmann-fold domains"/>
    <property type="match status" value="1"/>
</dbReference>
<dbReference type="Pfam" id="PF00698">
    <property type="entry name" value="Acyl_transf_1"/>
    <property type="match status" value="1"/>
</dbReference>
<dbReference type="InterPro" id="IPR039551">
    <property type="entry name" value="Cho/carn_acyl_trans"/>
</dbReference>
<keyword evidence="2" id="KW-0597">Phosphoprotein</keyword>
<dbReference type="InterPro" id="IPR050091">
    <property type="entry name" value="PKS_NRPS_Biosynth_Enz"/>
</dbReference>
<dbReference type="InterPro" id="IPR009081">
    <property type="entry name" value="PP-bd_ACP"/>
</dbReference>
<dbReference type="Gene3D" id="3.10.129.110">
    <property type="entry name" value="Polyketide synthase dehydratase"/>
    <property type="match status" value="1"/>
</dbReference>
<dbReference type="Pfam" id="PF00109">
    <property type="entry name" value="ketoacyl-synt"/>
    <property type="match status" value="1"/>
</dbReference>
<dbReference type="Pfam" id="PF02801">
    <property type="entry name" value="Ketoacyl-synt_C"/>
    <property type="match status" value="1"/>
</dbReference>
<evidence type="ECO:0000259" key="9">
    <source>
        <dbReference type="PROSITE" id="PS52019"/>
    </source>
</evidence>
<dbReference type="InterPro" id="IPR042104">
    <property type="entry name" value="PKS_dehydratase_sf"/>
</dbReference>
<dbReference type="InterPro" id="IPR001227">
    <property type="entry name" value="Ac_transferase_dom_sf"/>
</dbReference>
<sequence length="2694" mass="295619">MRFDDESSTAPIALVGVSCRLPGGANSPEKLWTFLREGGEAWSPVPAERFNETSFYHPSADDPNGTSHHRGGHFIDGDVRDFDHAFFRMSPQQAMAMDPQQRILLEMTYEAIESAGWSRESIASSETSVHAAMFTTDYDRNLYKDTLDLPVYYITGTEKAILANRISHYFDLHGPSVTLDTGCSGGLVALHQACQSLRDGESSASIVASANLTLNPDHHIGMSNLHLIGGSGRSFPFDDRGTGYGRGEGFVVLALKRLEDALRDRDPIRAVIRGTAVNQDGYTPSGITYPNGSAQADLIRSAYKRCGLQPKDVSYVEAHGTGTVAGDTEELNALADVFCSSTRSLPLYVGSIKGSIGHTENTSGLASLVKAALVLDRQEIPPVAGFAHPKPGLPLDKLQIPTELIPLPIATDITPTVSINSFGFGGTNSHAILQPGPRSLPPCNDTAPCLFILSAHTEESLKSMIQTFTDWLENEPNVSLADLSYTLCHRRTLLASRWGCVAEDRVSLLDQLKRRLGKASSRMDRSEPYIVFVFTGQGAQWATMGRELLIGSSKSSIFRDSFRTSQDIIKRLGAPWDLEQELLRDRAQSLLHTAQLAQPMTTVVQIALVDLLRAQGVRPRVVLGHSSGEIAAAYAADRISHDAAIQIAFHRGSVADLYKSRDLRPGAMMSVGLSESDIGPFLQHLSRGKASIACVNSPTNVTISGDAVAMDEVAARLEEKDAGIFHRSLNVDTAYHSHHMEAVADIYLDRLRPLATERDTRAGDNSIVFISSVSGEIKTCDFGPAYWTSNLVSKVRFCDAVQTLARYRDLDGPGRSIFFVEVGPHPALAGPVRQSISAAGNSPIEFDYQPTLERKKGAASTFLGLMACIFEHGAKLDVKSISSLAPGLQTASVLTNMPHYAWDHQTKHWHESRVSHQYRTRRQPYHDLLGVRSAESTSIQPRWRHMVCLATLPWLAHHIVDGLVIFPGSGYLCMASEAMRQLTSENFPLKQLETLAFHDVSFLRALIIPDMPQRVETQLSLVPQPGLEYGFSFQIAAFTDGHWNEYCSGLVEAVLIDNNILVGLAPVDSFLAQQSEFVGEAIDHEELYKGFSEVGNVYGPSFNGIRSFTVASDASQALSTVTIPDVASIMPERHQAPHLIHPSTLDILLHTALPLVERRPGRGSVMPTHVDELLVSGTDAMPRGPGSVLKALTTLKSSGNRTSHADIFVESELVPVLVASGVEMRSLGDKNIASLDSTVTEGICYKLDWIPDVDFINKDASPSPARLEDAVGNYCLKNTSTSVLELGTGRREFSLSFVTAAIAHRCRLAAFDFSDADMEHRLDIQELLQARSVPSRVRNTGDILSEAVSELYFYDIILVANDESLKQASTLLKPGGRVFFQIGCLDTEKNIGSKMLQEAASPLEVESICCDQDGFTTIIATKPKNNNIKRLPERICMLRKSHEQSISSWAQNLQSLLHGLSPGFTSTTFDAGAVNAENEAETCFLVIDDQAEPFVSDPHYFEAVAELLKKGTRILWVSPAEPLSFHQIVGVARTAHAENEHLRMTTIHADIEMLESQQLSNMIGSCLEHFTVQSDESVREREYWMRKDGSVLIPRLLANDQLNLAVNNHQGQFGIEDCYFAGSDHPLVLSSDSPAKKGLFVRDDTFSTPLAADMVQIETEAFTMSEAHLTRDFGDSMVRAMIAQDEISGQWVNDHVSYVVAGGLGDLGRRLLTLMAQRGGKHLVTLSRKVPEDNDQNALQARLEAIQPGCRLYCLQCDLTSERSVQQAAATLRDVGIPPVRGVINSAAILQDRPLSTMTYDEFSLASMVKVQGTMALERAFKTASLEFFIMLSSAVNIVGASVQANYNAGNAVQDALAQARQKDTCCYVSLNIGWIEDAVHTAENDARLRGLGRSGLRAIQHDELLRFLDHALGCSEARHHVPQAIIGFDAESLSKAISHNGNIQSPMFSHVRRNFGATLPGTETLTPTSKVASFKEVVASGDDEMVLDFISAAICDRLVKLISVDVSRIDDRHGSLLELGMDSLVAIELRNWLMREFDAPIQSSEIMDDQTIRALGEKVALRSRIVLAHRGSADQDVQEQVNMPQHGAISQSDATATNSNGWCQDSNLPLLPIPALEDTLRRFQESRRALDSPKEQDTTEKAVFAFLEGPGPSLQQKVEKSSPAEMSDNWEEELYLQRREALQDYSEFSVGHPVDAPAQTQSLRAAILTVAAARYAYELISGQVPPRSHHGQPVAGKAHDWLFWSTRLPGAYIDRMERHHPTSSVIILRRGHIFQLTLPGVGAHLDLSAVHAAFEQAIGLSDIPLPDVCTLTASDRRAWFQAREELEANPENSSILAAINSAMFVVCLDDESPTTSGERHTQFLIGSPEQPFTNRWLDKTVQFVVAANGLSAGVYEHTKLDLLDVRALHQRVNHEIFAHHDMESVTPSSVCPLRKHIWRPSPVMLKRIQDLKFQLKSYHYVDHQYVTFESLGTRSLRALRASPHATAHLVALLAVYFVDGKIRPAWEVVSLGSFLHGRIDWVQTVSPAVRSFLEEASAAIADGKSGMVSHDKVSHLRPLFDAASTSHARAVSDTSRGLGFVNHLYALRGALKRDPSVTDEASPELFRTRIWNATRRGGAEQSLKIGFVPVQESDHPDAWDEGGFLMHGDRGIYIHSSVHGHCMKFAVSAHPDYAIAVCNTLQTASNLVLSILG</sequence>
<dbReference type="InterPro" id="IPR016039">
    <property type="entry name" value="Thiolase-like"/>
</dbReference>
<dbReference type="InterPro" id="IPR016035">
    <property type="entry name" value="Acyl_Trfase/lysoPLipase"/>
</dbReference>
<keyword evidence="5" id="KW-0511">Multifunctional enzyme</keyword>
<evidence type="ECO:0000256" key="6">
    <source>
        <dbReference type="PROSITE-ProRule" id="PRU01363"/>
    </source>
</evidence>
<dbReference type="InterPro" id="IPR049900">
    <property type="entry name" value="PKS_mFAS_DH"/>
</dbReference>
<accession>A0A8U0ATW2</accession>
<dbReference type="Pfam" id="PF23297">
    <property type="entry name" value="ACP_SdgA_C"/>
    <property type="match status" value="1"/>
</dbReference>
<protein>
    <recommendedName>
        <fullName evidence="11">Carrier domain-containing protein</fullName>
    </recommendedName>
</protein>
<dbReference type="InterPro" id="IPR014031">
    <property type="entry name" value="Ketoacyl_synth_C"/>
</dbReference>
<dbReference type="Pfam" id="PF14765">
    <property type="entry name" value="PS-DH"/>
    <property type="match status" value="1"/>
</dbReference>
<dbReference type="InterPro" id="IPR036736">
    <property type="entry name" value="ACP-like_sf"/>
</dbReference>
<dbReference type="PROSITE" id="PS52019">
    <property type="entry name" value="PKS_MFAS_DH"/>
    <property type="match status" value="1"/>
</dbReference>
<proteinExistence type="evidence at transcript level"/>
<dbReference type="PANTHER" id="PTHR43775">
    <property type="entry name" value="FATTY ACID SYNTHASE"/>
    <property type="match status" value="1"/>
</dbReference>
<dbReference type="InterPro" id="IPR049552">
    <property type="entry name" value="PKS_DH_N"/>
</dbReference>
<dbReference type="GO" id="GO:0006633">
    <property type="term" value="P:fatty acid biosynthetic process"/>
    <property type="evidence" value="ECO:0007669"/>
    <property type="project" value="TreeGrafter"/>
</dbReference>
<dbReference type="GO" id="GO:0004312">
    <property type="term" value="F:fatty acid synthase activity"/>
    <property type="evidence" value="ECO:0007669"/>
    <property type="project" value="TreeGrafter"/>
</dbReference>
<dbReference type="Pfam" id="PF16197">
    <property type="entry name" value="KAsynt_C_assoc"/>
    <property type="match status" value="1"/>
</dbReference>
<dbReference type="InterPro" id="IPR016036">
    <property type="entry name" value="Malonyl_transacylase_ACP-bd"/>
</dbReference>
<feature type="region of interest" description="C-terminal hotdog fold" evidence="6">
    <location>
        <begin position="1078"/>
        <end position="1233"/>
    </location>
</feature>
<dbReference type="PANTHER" id="PTHR43775:SF22">
    <property type="entry name" value="SYNTHASE, PUTATIVE (JCVI)-RELATED"/>
    <property type="match status" value="1"/>
</dbReference>
<dbReference type="InterPro" id="IPR020806">
    <property type="entry name" value="PKS_PP-bd"/>
</dbReference>
<dbReference type="EMBL" id="MW373492">
    <property type="protein sequence ID" value="UPN67564.1"/>
    <property type="molecule type" value="mRNA"/>
</dbReference>
<dbReference type="InterPro" id="IPR023213">
    <property type="entry name" value="CAT-like_dom_sf"/>
</dbReference>
<dbReference type="InterPro" id="IPR014030">
    <property type="entry name" value="Ketoacyl_synth_N"/>
</dbReference>
<organism evidence="10">
    <name type="scientific">Pestalotiopsis sp</name>
    <dbReference type="NCBI Taxonomy" id="36460"/>
    <lineage>
        <taxon>Eukaryota</taxon>
        <taxon>Fungi</taxon>
        <taxon>Dikarya</taxon>
        <taxon>Ascomycota</taxon>
        <taxon>Pezizomycotina</taxon>
        <taxon>Sordariomycetes</taxon>
        <taxon>Xylariomycetidae</taxon>
        <taxon>Amphisphaeriales</taxon>
        <taxon>Sporocadaceae</taxon>
        <taxon>Pestalotiopsis</taxon>
    </lineage>
</organism>
<dbReference type="PROSITE" id="PS52004">
    <property type="entry name" value="KS3_2"/>
    <property type="match status" value="1"/>
</dbReference>
<dbReference type="InterPro" id="IPR042231">
    <property type="entry name" value="Cho/carn_acyl_trans_2"/>
</dbReference>
<dbReference type="InterPro" id="IPR020841">
    <property type="entry name" value="PKS_Beta-ketoAc_synthase_dom"/>
</dbReference>
<dbReference type="Pfam" id="PF21089">
    <property type="entry name" value="PKS_DH_N"/>
    <property type="match status" value="1"/>
</dbReference>
<dbReference type="SMR" id="A0A8U0ATW2"/>
<feature type="active site" description="Proton donor; for dehydratase activity" evidence="6">
    <location>
        <position position="1146"/>
    </location>
</feature>
<keyword evidence="1" id="KW-0596">Phosphopantetheine</keyword>
<dbReference type="Gene3D" id="1.10.1200.10">
    <property type="entry name" value="ACP-like"/>
    <property type="match status" value="1"/>
</dbReference>
<dbReference type="InterPro" id="IPR032821">
    <property type="entry name" value="PKS_assoc"/>
</dbReference>